<keyword evidence="3 13" id="KW-0812">Transmembrane</keyword>
<evidence type="ECO:0000256" key="11">
    <source>
        <dbReference type="ARBA" id="ARBA00023180"/>
    </source>
</evidence>
<dbReference type="Gene3D" id="2.60.40.1460">
    <property type="entry name" value="Integrin domains. Chain A, domain 2"/>
    <property type="match status" value="1"/>
</dbReference>
<evidence type="ECO:0000256" key="2">
    <source>
        <dbReference type="ARBA" id="ARBA00008054"/>
    </source>
</evidence>
<evidence type="ECO:0000313" key="17">
    <source>
        <dbReference type="RefSeq" id="XP_027196189.1"/>
    </source>
</evidence>
<evidence type="ECO:0000259" key="15">
    <source>
        <dbReference type="Pfam" id="PF20805"/>
    </source>
</evidence>
<evidence type="ECO:0000256" key="5">
    <source>
        <dbReference type="ARBA" id="ARBA00022737"/>
    </source>
</evidence>
<feature type="domain" description="Integrin alpha second immunoglobulin-like" evidence="15">
    <location>
        <begin position="636"/>
        <end position="760"/>
    </location>
</feature>
<comment type="caution">
    <text evidence="13">Lacks conserved residue(s) required for the propagation of feature annotation.</text>
</comment>
<dbReference type="GO" id="GO:0005178">
    <property type="term" value="F:integrin binding"/>
    <property type="evidence" value="ECO:0007669"/>
    <property type="project" value="TreeGrafter"/>
</dbReference>
<organism evidence="16 17">
    <name type="scientific">Dermatophagoides pteronyssinus</name>
    <name type="common">European house dust mite</name>
    <dbReference type="NCBI Taxonomy" id="6956"/>
    <lineage>
        <taxon>Eukaryota</taxon>
        <taxon>Metazoa</taxon>
        <taxon>Ecdysozoa</taxon>
        <taxon>Arthropoda</taxon>
        <taxon>Chelicerata</taxon>
        <taxon>Arachnida</taxon>
        <taxon>Acari</taxon>
        <taxon>Acariformes</taxon>
        <taxon>Sarcoptiformes</taxon>
        <taxon>Astigmata</taxon>
        <taxon>Psoroptidia</taxon>
        <taxon>Analgoidea</taxon>
        <taxon>Pyroglyphidae</taxon>
        <taxon>Dermatophagoidinae</taxon>
        <taxon>Dermatophagoides</taxon>
    </lineage>
</organism>
<sequence length="1019" mass="117674">MFFNRYLRFDRILLYWIIFIIIIIIFVNGQRDNDDDSDNRNSIQFNVDFKFPIIIDPIEQHKQHGFDNIPVLSSLVAIKGQDGQHFMLMGSPNFYESNNDLITGAVFSCPVMAKSTKCERILVNDNVEIYGSNLHYQQSNKSLFGMTMQLTAQTLIICAPNWVGPDDTPEGICFAMDRQQPTKQRVIFKYARETLVRSNRPYESHNLFGFSIAYNPRSNDLLFGLPGFKDFSGTICRLAENLSVEKIKLPEYRKTTTNTYSGYSVAFFPLDESFDVLLASTPKYLNFKGKIELIDTNSRQVLATFMSKNDTMAEFYGATMLVVDIDGDGQHELVVGAPLYSISTKRREIGRVYLYGNIRQSMIGTRRLYSEQIIVSPSKSSGSRFGANLAAVDLNLDRYMEVIISAPFEENADQFDTGAIYIYYGTWRGLDIDNFKRIAPESIGQQNQLGFGFNVWTETDFDSNGYADLVIGTLHRSFVLRSYPIININASMIFEPRGINFSDIRHCKGTQYPCFLTTYCIDLSSNRFQFSQHELTFNIIISVPDRNLDLKEERVLQKRYNQTIRTKSNRYCSNKQPIRIELKNKDDIFDIITPIEVQLLIELQSKQTGQFCPHCPVANSFATYQEIGFEHGCARQICVSKLMLDADIKYGSGTIKEVIVEGQYNTFDMTAMITNFGESSINTQMIIRMEPILLNLMPSSDFSRCHSIETENVYRCDVNKLMITNQKEKFVLRFEAQSIQSRYVYWDFELKTSSQIDSDSQLRFQKNVTILKEAQFIMRMQMENHYNFSNFVPRVLFPVSIVLEKSGPSNVDNSYVQFEVPWMIEMEQPFQYRCNKIRQGLEKSVRLDLVNGTLKMSCSENPHGCSKYQCKLNRFESGFRMKNFDITLLFISSRIKPSIKYREVILEPSFSLYPNASIFFSSNEPFDEVRPFFWFIKQNNEENERHQNMIIFGSAGLGIIIIILTTCILIKYGFFKRKKFEELKKERMSMMINPTTTMMLPTMDNTDGHQEIHQIGSIS</sequence>
<reference evidence="17" key="1">
    <citation type="submission" date="2025-08" db="UniProtKB">
        <authorList>
            <consortium name="RefSeq"/>
        </authorList>
    </citation>
    <scope>IDENTIFICATION</scope>
    <source>
        <strain evidence="17">Airmid</strain>
    </source>
</reference>
<dbReference type="GO" id="GO:0007160">
    <property type="term" value="P:cell-matrix adhesion"/>
    <property type="evidence" value="ECO:0007669"/>
    <property type="project" value="TreeGrafter"/>
</dbReference>
<dbReference type="InterPro" id="IPR032695">
    <property type="entry name" value="Integrin_dom_sf"/>
</dbReference>
<keyword evidence="11" id="KW-0325">Glycoprotein</keyword>
<dbReference type="Gene3D" id="2.60.40.1510">
    <property type="entry name" value="ntegrin, alpha v. Chain A, domain 3"/>
    <property type="match status" value="1"/>
</dbReference>
<feature type="transmembrane region" description="Helical" evidence="13">
    <location>
        <begin position="949"/>
        <end position="975"/>
    </location>
</feature>
<comment type="subcellular location">
    <subcellularLocation>
        <location evidence="1 13">Membrane</location>
        <topology evidence="1 13">Single-pass type I membrane protein</topology>
    </subcellularLocation>
</comment>
<evidence type="ECO:0000256" key="10">
    <source>
        <dbReference type="ARBA" id="ARBA00023170"/>
    </source>
</evidence>
<dbReference type="GO" id="GO:0007229">
    <property type="term" value="P:integrin-mediated signaling pathway"/>
    <property type="evidence" value="ECO:0007669"/>
    <property type="project" value="UniProtKB-KW"/>
</dbReference>
<keyword evidence="8 13" id="KW-0401">Integrin</keyword>
<keyword evidence="10 13" id="KW-0675">Receptor</keyword>
<dbReference type="PANTHER" id="PTHR23220">
    <property type="entry name" value="INTEGRIN ALPHA"/>
    <property type="match status" value="1"/>
</dbReference>
<dbReference type="GO" id="GO:0033627">
    <property type="term" value="P:cell adhesion mediated by integrin"/>
    <property type="evidence" value="ECO:0007669"/>
    <property type="project" value="TreeGrafter"/>
</dbReference>
<evidence type="ECO:0000256" key="4">
    <source>
        <dbReference type="ARBA" id="ARBA00022729"/>
    </source>
</evidence>
<comment type="similarity">
    <text evidence="2 13">Belongs to the integrin alpha chain family.</text>
</comment>
<feature type="domain" description="Integrin alpha first immunoglubulin-like" evidence="14">
    <location>
        <begin position="484"/>
        <end position="620"/>
    </location>
</feature>
<dbReference type="PROSITE" id="PS51470">
    <property type="entry name" value="FG_GAP"/>
    <property type="match status" value="2"/>
</dbReference>
<evidence type="ECO:0000256" key="6">
    <source>
        <dbReference type="ARBA" id="ARBA00022889"/>
    </source>
</evidence>
<dbReference type="InterPro" id="IPR013649">
    <property type="entry name" value="Integrin_alpha_Ig-like_1"/>
</dbReference>
<dbReference type="Gene3D" id="1.20.5.930">
    <property type="entry name" value="Bicelle-embedded integrin alpha(iib) transmembrane segment"/>
    <property type="match status" value="1"/>
</dbReference>
<dbReference type="AlphaFoldDB" id="A0A6P6XWA9"/>
<dbReference type="RefSeq" id="XP_027196189.1">
    <property type="nucleotide sequence ID" value="XM_027340388.1"/>
</dbReference>
<name>A0A6P6XWA9_DERPT</name>
<dbReference type="OrthoDB" id="5573735at2759"/>
<feature type="transmembrane region" description="Helical" evidence="13">
    <location>
        <begin position="12"/>
        <end position="29"/>
    </location>
</feature>
<gene>
    <name evidence="17" type="primary">LOC113790695</name>
</gene>
<evidence type="ECO:0000256" key="3">
    <source>
        <dbReference type="ARBA" id="ARBA00022692"/>
    </source>
</evidence>
<evidence type="ECO:0000256" key="13">
    <source>
        <dbReference type="RuleBase" id="RU003762"/>
    </source>
</evidence>
<dbReference type="InterPro" id="IPR013517">
    <property type="entry name" value="FG-GAP"/>
</dbReference>
<keyword evidence="6 13" id="KW-0130">Cell adhesion</keyword>
<dbReference type="Gene3D" id="2.130.10.130">
    <property type="entry name" value="Integrin alpha, N-terminal"/>
    <property type="match status" value="1"/>
</dbReference>
<feature type="repeat" description="FG-GAP" evidence="12">
    <location>
        <begin position="371"/>
        <end position="432"/>
    </location>
</feature>
<dbReference type="KEGG" id="dpte:113790695"/>
<evidence type="ECO:0000256" key="8">
    <source>
        <dbReference type="ARBA" id="ARBA00023037"/>
    </source>
</evidence>
<evidence type="ECO:0000259" key="14">
    <source>
        <dbReference type="Pfam" id="PF08441"/>
    </source>
</evidence>
<dbReference type="GO" id="GO:0007157">
    <property type="term" value="P:heterophilic cell-cell adhesion via plasma membrane cell adhesion molecules"/>
    <property type="evidence" value="ECO:0007669"/>
    <property type="project" value="UniProtKB-ARBA"/>
</dbReference>
<dbReference type="GO" id="GO:0008305">
    <property type="term" value="C:integrin complex"/>
    <property type="evidence" value="ECO:0007669"/>
    <property type="project" value="InterPro"/>
</dbReference>
<dbReference type="OMA" id="CAIVECT"/>
<dbReference type="GO" id="GO:0009897">
    <property type="term" value="C:external side of plasma membrane"/>
    <property type="evidence" value="ECO:0007669"/>
    <property type="project" value="TreeGrafter"/>
</dbReference>
<protein>
    <submittedName>
        <fullName evidence="17">Integrin alpha-8-like</fullName>
    </submittedName>
</protein>
<keyword evidence="5" id="KW-0677">Repeat</keyword>
<feature type="repeat" description="FG-GAP" evidence="12">
    <location>
        <begin position="302"/>
        <end position="362"/>
    </location>
</feature>
<dbReference type="PANTHER" id="PTHR23220:SF83">
    <property type="entry name" value="INTEGRIN ALPHA-PS3-RELATED"/>
    <property type="match status" value="1"/>
</dbReference>
<dbReference type="InParanoid" id="A0A6P6XWA9"/>
<dbReference type="InterPro" id="IPR000413">
    <property type="entry name" value="Integrin_alpha"/>
</dbReference>
<dbReference type="SMART" id="SM00191">
    <property type="entry name" value="Int_alpha"/>
    <property type="match status" value="4"/>
</dbReference>
<evidence type="ECO:0000256" key="12">
    <source>
        <dbReference type="PROSITE-ProRule" id="PRU00803"/>
    </source>
</evidence>
<dbReference type="Pfam" id="PF08441">
    <property type="entry name" value="Integrin_A_Ig_1"/>
    <property type="match status" value="1"/>
</dbReference>
<accession>A0A6P6XWA9</accession>
<dbReference type="Pfam" id="PF01839">
    <property type="entry name" value="FG-GAP"/>
    <property type="match status" value="2"/>
</dbReference>
<dbReference type="Proteomes" id="UP000515146">
    <property type="component" value="Unplaced"/>
</dbReference>
<dbReference type="PRINTS" id="PR01185">
    <property type="entry name" value="INTEGRINA"/>
</dbReference>
<evidence type="ECO:0000256" key="7">
    <source>
        <dbReference type="ARBA" id="ARBA00022989"/>
    </source>
</evidence>
<dbReference type="SUPFAM" id="SSF69179">
    <property type="entry name" value="Integrin domains"/>
    <property type="match status" value="2"/>
</dbReference>
<keyword evidence="7 13" id="KW-1133">Transmembrane helix</keyword>
<keyword evidence="4" id="KW-0732">Signal</keyword>
<dbReference type="SUPFAM" id="SSF69318">
    <property type="entry name" value="Integrin alpha N-terminal domain"/>
    <property type="match status" value="1"/>
</dbReference>
<dbReference type="GO" id="GO:0048513">
    <property type="term" value="P:animal organ development"/>
    <property type="evidence" value="ECO:0007669"/>
    <property type="project" value="UniProtKB-ARBA"/>
</dbReference>
<evidence type="ECO:0000256" key="9">
    <source>
        <dbReference type="ARBA" id="ARBA00023136"/>
    </source>
</evidence>
<evidence type="ECO:0000313" key="16">
    <source>
        <dbReference type="Proteomes" id="UP000515146"/>
    </source>
</evidence>
<dbReference type="InterPro" id="IPR028994">
    <property type="entry name" value="Integrin_alpha_N"/>
</dbReference>
<dbReference type="InterPro" id="IPR013519">
    <property type="entry name" value="Int_alpha_beta-p"/>
</dbReference>
<dbReference type="InterPro" id="IPR048285">
    <property type="entry name" value="Integrin_alpha_Ig-like_2"/>
</dbReference>
<proteinExistence type="inferred from homology"/>
<evidence type="ECO:0000256" key="1">
    <source>
        <dbReference type="ARBA" id="ARBA00004479"/>
    </source>
</evidence>
<keyword evidence="9 13" id="KW-0472">Membrane</keyword>
<dbReference type="Pfam" id="PF20805">
    <property type="entry name" value="Integrin_A_Ig_2"/>
    <property type="match status" value="1"/>
</dbReference>
<keyword evidence="16" id="KW-1185">Reference proteome</keyword>